<keyword evidence="5 6" id="KW-0472">Membrane</keyword>
<feature type="domain" description="ComEC/Rec2-related protein" evidence="7">
    <location>
        <begin position="276"/>
        <end position="552"/>
    </location>
</feature>
<evidence type="ECO:0000256" key="2">
    <source>
        <dbReference type="ARBA" id="ARBA00022475"/>
    </source>
</evidence>
<dbReference type="GO" id="GO:0005886">
    <property type="term" value="C:plasma membrane"/>
    <property type="evidence" value="ECO:0007669"/>
    <property type="project" value="UniProtKB-SubCell"/>
</dbReference>
<organism evidence="9 10">
    <name type="scientific">Sulfitobacter mediterraneus</name>
    <dbReference type="NCBI Taxonomy" id="83219"/>
    <lineage>
        <taxon>Bacteria</taxon>
        <taxon>Pseudomonadati</taxon>
        <taxon>Pseudomonadota</taxon>
        <taxon>Alphaproteobacteria</taxon>
        <taxon>Rhodobacterales</taxon>
        <taxon>Roseobacteraceae</taxon>
        <taxon>Sulfitobacter</taxon>
    </lineage>
</organism>
<dbReference type="EMBL" id="QBKU01000002">
    <property type="protein sequence ID" value="PTX75087.1"/>
    <property type="molecule type" value="Genomic_DNA"/>
</dbReference>
<dbReference type="PANTHER" id="PTHR30619">
    <property type="entry name" value="DNA INTERNALIZATION/COMPETENCE PROTEIN COMEC/REC2"/>
    <property type="match status" value="1"/>
</dbReference>
<reference evidence="9 10" key="1">
    <citation type="submission" date="2018-04" db="EMBL/GenBank/DDBJ databases">
        <title>Genomic Encyclopedia of Archaeal and Bacterial Type Strains, Phase II (KMG-II): from individual species to whole genera.</title>
        <authorList>
            <person name="Goeker M."/>
        </authorList>
    </citation>
    <scope>NUCLEOTIDE SEQUENCE [LARGE SCALE GENOMIC DNA]</scope>
    <source>
        <strain evidence="9 10">DSM 12244</strain>
    </source>
</reference>
<accession>A0A2T6CHW8</accession>
<dbReference type="PANTHER" id="PTHR30619:SF1">
    <property type="entry name" value="RECOMBINATION PROTEIN 2"/>
    <property type="match status" value="1"/>
</dbReference>
<dbReference type="AlphaFoldDB" id="A0A2T6CHW8"/>
<feature type="transmembrane region" description="Helical" evidence="6">
    <location>
        <begin position="107"/>
        <end position="125"/>
    </location>
</feature>
<dbReference type="RefSeq" id="WP_338063666.1">
    <property type="nucleotide sequence ID" value="NZ_QBKU01000002.1"/>
</dbReference>
<dbReference type="Proteomes" id="UP000244092">
    <property type="component" value="Unassembled WGS sequence"/>
</dbReference>
<feature type="domain" description="DUF4131" evidence="8">
    <location>
        <begin position="82"/>
        <end position="231"/>
    </location>
</feature>
<evidence type="ECO:0000256" key="6">
    <source>
        <dbReference type="SAM" id="Phobius"/>
    </source>
</evidence>
<dbReference type="InterPro" id="IPR025405">
    <property type="entry name" value="DUF4131"/>
</dbReference>
<keyword evidence="2" id="KW-1003">Cell membrane</keyword>
<dbReference type="InterPro" id="IPR052159">
    <property type="entry name" value="Competence_DNA_uptake"/>
</dbReference>
<evidence type="ECO:0000256" key="1">
    <source>
        <dbReference type="ARBA" id="ARBA00004651"/>
    </source>
</evidence>
<evidence type="ECO:0000256" key="3">
    <source>
        <dbReference type="ARBA" id="ARBA00022692"/>
    </source>
</evidence>
<feature type="transmembrane region" description="Helical" evidence="6">
    <location>
        <begin position="80"/>
        <end position="100"/>
    </location>
</feature>
<name>A0A2T6CHW8_9RHOB</name>
<evidence type="ECO:0000259" key="7">
    <source>
        <dbReference type="Pfam" id="PF03772"/>
    </source>
</evidence>
<dbReference type="Pfam" id="PF13567">
    <property type="entry name" value="DUF4131"/>
    <property type="match status" value="1"/>
</dbReference>
<evidence type="ECO:0000259" key="8">
    <source>
        <dbReference type="Pfam" id="PF13567"/>
    </source>
</evidence>
<feature type="transmembrane region" description="Helical" evidence="6">
    <location>
        <begin position="499"/>
        <end position="517"/>
    </location>
</feature>
<feature type="transmembrane region" description="Helical" evidence="6">
    <location>
        <begin position="297"/>
        <end position="323"/>
    </location>
</feature>
<keyword evidence="3 6" id="KW-0812">Transmembrane</keyword>
<protein>
    <submittedName>
        <fullName evidence="9">Competence protein ComEC</fullName>
    </submittedName>
</protein>
<evidence type="ECO:0000256" key="5">
    <source>
        <dbReference type="ARBA" id="ARBA00023136"/>
    </source>
</evidence>
<evidence type="ECO:0000313" key="9">
    <source>
        <dbReference type="EMBL" id="PTX75087.1"/>
    </source>
</evidence>
<feature type="transmembrane region" description="Helical" evidence="6">
    <location>
        <begin position="335"/>
        <end position="353"/>
    </location>
</feature>
<keyword evidence="4 6" id="KW-1133">Transmembrane helix</keyword>
<feature type="transmembrane region" description="Helical" evidence="6">
    <location>
        <begin position="383"/>
        <end position="400"/>
    </location>
</feature>
<feature type="transmembrane region" description="Helical" evidence="6">
    <location>
        <begin position="529"/>
        <end position="550"/>
    </location>
</feature>
<proteinExistence type="predicted"/>
<feature type="transmembrane region" description="Helical" evidence="6">
    <location>
        <begin position="435"/>
        <end position="457"/>
    </location>
</feature>
<dbReference type="Pfam" id="PF03772">
    <property type="entry name" value="Competence"/>
    <property type="match status" value="1"/>
</dbReference>
<dbReference type="NCBIfam" id="TIGR00360">
    <property type="entry name" value="ComEC_N-term"/>
    <property type="match status" value="1"/>
</dbReference>
<comment type="caution">
    <text evidence="9">The sequence shown here is derived from an EMBL/GenBank/DDBJ whole genome shotgun (WGS) entry which is preliminary data.</text>
</comment>
<feature type="transmembrane region" description="Helical" evidence="6">
    <location>
        <begin position="406"/>
        <end position="423"/>
    </location>
</feature>
<comment type="subcellular location">
    <subcellularLocation>
        <location evidence="1">Cell membrane</location>
        <topology evidence="1">Multi-pass membrane protein</topology>
    </subcellularLocation>
</comment>
<dbReference type="InterPro" id="IPR004477">
    <property type="entry name" value="ComEC_N"/>
</dbReference>
<gene>
    <name evidence="9" type="ORF">C8N31_102192</name>
</gene>
<feature type="transmembrane region" description="Helical" evidence="6">
    <location>
        <begin position="463"/>
        <end position="492"/>
    </location>
</feature>
<sequence length="713" mass="75223">MAGAAGVYHLLTIRAVDFPSVYPVRGTGASMGRAAALSIWVKSVLSRMMLAQRGMMLGWVPVCLAIGIGGYFSLRFEPALVFYPVLLLGVVGLAVSAAFLSEALAPLAIAAALIVVGFSVAGLRAHSLSNPVLGWRYYGAVEGRIVAMDRSQSDALRLTLDQVQLERVPPARTPARVRISLHSKTQGITPEPGLRVMTTAHLSPPSGPVEPDGFDFQRHAWFAQLGAVGYTRVPLMGTAWPERGQLDLLLFRMGMTISAHIRNILPGEVGGFAAALTTGDRSAIPRSTLEDLRASNLAHLLAISGLHMGLLAAVVLGALRVLLSAIPYTALHWPTKKIAAICALVAAAGYLALSGGNVATERAFIMVGTALGALLIGRRAISLRAVAVAATIVLLLRPEALTGPGFQMSFAATVALVVVFGWLRDAPLPQMPRWGRAVLATVLSSAVAGFATAPIAAAHFNTIAHYGLVANLLSVPLMGVLVIPAAVLALVLSPFGLEALGLWPMGWGLSWILWVAHQVAGLEGARGYVMAPGQLVLPVLALGFLMLVLWQGRLRWGGALMMAAAVALWQGADRPDVLIAEQGTLVGVMGPNARALSKAKGAGFVAQIWLENDGDGSQQDEAAARWQKGPVVHLSGKRALAKFNGCSAQQIIVASVDASEIADAECLIFDPATLRKTGALALRKGAQDWHITTARSRAGDRLWTNWPKAERNP</sequence>
<feature type="transmembrane region" description="Helical" evidence="6">
    <location>
        <begin position="56"/>
        <end position="74"/>
    </location>
</feature>
<evidence type="ECO:0000256" key="4">
    <source>
        <dbReference type="ARBA" id="ARBA00022989"/>
    </source>
</evidence>
<evidence type="ECO:0000313" key="10">
    <source>
        <dbReference type="Proteomes" id="UP000244092"/>
    </source>
</evidence>